<dbReference type="FunFam" id="3.40.140.10:FF:000006">
    <property type="entry name" value="Cytidine deaminase"/>
    <property type="match status" value="1"/>
</dbReference>
<dbReference type="OrthoDB" id="414540at2759"/>
<accession>A0A6D2IKE8</accession>
<reference evidence="9" key="1">
    <citation type="submission" date="2020-01" db="EMBL/GenBank/DDBJ databases">
        <authorList>
            <person name="Mishra B."/>
        </authorList>
    </citation>
    <scope>NUCLEOTIDE SEQUENCE [LARGE SCALE GENOMIC DNA]</scope>
</reference>
<dbReference type="PIRSF" id="PIRSF006334">
    <property type="entry name" value="Cdd_plus_pseudo"/>
    <property type="match status" value="1"/>
</dbReference>
<evidence type="ECO:0000256" key="4">
    <source>
        <dbReference type="ARBA" id="ARBA00022833"/>
    </source>
</evidence>
<feature type="binding site" evidence="6">
    <location>
        <position position="63"/>
    </location>
    <ligand>
        <name>Zn(2+)</name>
        <dbReference type="ChEBI" id="CHEBI:29105"/>
        <note>catalytic</note>
    </ligand>
</feature>
<dbReference type="PROSITE" id="PS51747">
    <property type="entry name" value="CYT_DCMP_DEAMINASES_2"/>
    <property type="match status" value="2"/>
</dbReference>
<dbReference type="InterPro" id="IPR016193">
    <property type="entry name" value="Cytidine_deaminase-like"/>
</dbReference>
<evidence type="ECO:0000256" key="1">
    <source>
        <dbReference type="ARBA" id="ARBA00006576"/>
    </source>
</evidence>
<keyword evidence="7" id="KW-0812">Transmembrane</keyword>
<dbReference type="GO" id="GO:0042803">
    <property type="term" value="F:protein homodimerization activity"/>
    <property type="evidence" value="ECO:0007669"/>
    <property type="project" value="UniProtKB-ARBA"/>
</dbReference>
<dbReference type="InterPro" id="IPR006263">
    <property type="entry name" value="Cyt_deam_dimer"/>
</dbReference>
<dbReference type="CDD" id="cd01283">
    <property type="entry name" value="cytidine_deaminase"/>
    <property type="match status" value="1"/>
</dbReference>
<evidence type="ECO:0000256" key="2">
    <source>
        <dbReference type="ARBA" id="ARBA00011738"/>
    </source>
</evidence>
<comment type="cofactor">
    <cofactor evidence="6">
        <name>Zn(2+)</name>
        <dbReference type="ChEBI" id="CHEBI:29105"/>
    </cofactor>
    <text evidence="6">Binds 1 zinc ion.</text>
</comment>
<proteinExistence type="inferred from homology"/>
<evidence type="ECO:0000256" key="6">
    <source>
        <dbReference type="PIRSR" id="PIRSR006334-3"/>
    </source>
</evidence>
<sequence>MTRFDNVIIRVAITTHHHHHPFNLSLYPFSAIPIVAVGIGSTGAVYLGVNLEFEGLPHQYSIHANQFLVTNLALNFEEKLEYLAITSLGGHYFDAPCGHCRQFLQELPHADDIEVLIKDAANVKLETLGNLFPRSFVPARNLERGTHLLLGHGPNLLSLSDGDLNCRRDSERTLRIKALAAANKSFAPYGQSPSGVALMDSGGHLYAGWFMESVALSPSVGPLQAALVDFVTRSGGRGFSNIVNAVLVEKRGAKVGQADTARILLQKITGGNCRLDVFYCSEEH</sequence>
<dbReference type="AlphaFoldDB" id="A0A6D2IKE8"/>
<keyword evidence="10" id="KW-1185">Reference proteome</keyword>
<name>A0A6D2IKE8_9BRAS</name>
<dbReference type="PANTHER" id="PTHR11644:SF28">
    <property type="entry name" value="CYTIDINE DEAMINASE 8-RELATED"/>
    <property type="match status" value="1"/>
</dbReference>
<dbReference type="NCBIfam" id="TIGR01355">
    <property type="entry name" value="cyt_deam_dimer"/>
    <property type="match status" value="1"/>
</dbReference>
<comment type="subunit">
    <text evidence="2">Homodimer.</text>
</comment>
<dbReference type="GO" id="GO:0008270">
    <property type="term" value="F:zinc ion binding"/>
    <property type="evidence" value="ECO:0007669"/>
    <property type="project" value="InterPro"/>
</dbReference>
<comment type="similarity">
    <text evidence="1">Belongs to the cytidine and deoxycytidylate deaminase family.</text>
</comment>
<keyword evidence="4 6" id="KW-0862">Zinc</keyword>
<comment type="caution">
    <text evidence="9">The sequence shown here is derived from an EMBL/GenBank/DDBJ whole genome shotgun (WGS) entry which is preliminary data.</text>
</comment>
<feature type="binding site" evidence="5">
    <location>
        <begin position="50"/>
        <end position="52"/>
    </location>
    <ligand>
        <name>substrate</name>
    </ligand>
</feature>
<evidence type="ECO:0000313" key="9">
    <source>
        <dbReference type="EMBL" id="CAA7027527.1"/>
    </source>
</evidence>
<evidence type="ECO:0000256" key="3">
    <source>
        <dbReference type="ARBA" id="ARBA00022723"/>
    </source>
</evidence>
<dbReference type="InterPro" id="IPR002125">
    <property type="entry name" value="CMP_dCMP_dom"/>
</dbReference>
<feature type="transmembrane region" description="Helical" evidence="7">
    <location>
        <begin position="26"/>
        <end position="49"/>
    </location>
</feature>
<protein>
    <recommendedName>
        <fullName evidence="8">CMP/dCMP-type deaminase domain-containing protein</fullName>
    </recommendedName>
</protein>
<dbReference type="GO" id="GO:0004126">
    <property type="term" value="F:cytidine deaminase activity"/>
    <property type="evidence" value="ECO:0007669"/>
    <property type="project" value="InterPro"/>
</dbReference>
<feature type="domain" description="CMP/dCMP-type deaminase" evidence="8">
    <location>
        <begin position="3"/>
        <end position="139"/>
    </location>
</feature>
<feature type="binding site" evidence="6">
    <location>
        <position position="97"/>
    </location>
    <ligand>
        <name>Zn(2+)</name>
        <dbReference type="ChEBI" id="CHEBI:29105"/>
        <note>catalytic</note>
    </ligand>
</feature>
<dbReference type="InterPro" id="IPR013171">
    <property type="entry name" value="Cyd/dCyd_deaminase_Zn-bd"/>
</dbReference>
<dbReference type="InterPro" id="IPR050202">
    <property type="entry name" value="Cyt/Deoxycyt_deaminase"/>
</dbReference>
<feature type="domain" description="CMP/dCMP-type deaminase" evidence="8">
    <location>
        <begin position="169"/>
        <end position="284"/>
    </location>
</feature>
<dbReference type="Proteomes" id="UP000467841">
    <property type="component" value="Unassembled WGS sequence"/>
</dbReference>
<dbReference type="Gene3D" id="3.40.140.10">
    <property type="entry name" value="Cytidine Deaminase, domain 2"/>
    <property type="match status" value="2"/>
</dbReference>
<organism evidence="9 10">
    <name type="scientific">Microthlaspi erraticum</name>
    <dbReference type="NCBI Taxonomy" id="1685480"/>
    <lineage>
        <taxon>Eukaryota</taxon>
        <taxon>Viridiplantae</taxon>
        <taxon>Streptophyta</taxon>
        <taxon>Embryophyta</taxon>
        <taxon>Tracheophyta</taxon>
        <taxon>Spermatophyta</taxon>
        <taxon>Magnoliopsida</taxon>
        <taxon>eudicotyledons</taxon>
        <taxon>Gunneridae</taxon>
        <taxon>Pentapetalae</taxon>
        <taxon>rosids</taxon>
        <taxon>malvids</taxon>
        <taxon>Brassicales</taxon>
        <taxon>Brassicaceae</taxon>
        <taxon>Coluteocarpeae</taxon>
        <taxon>Microthlaspi</taxon>
    </lineage>
</organism>
<dbReference type="EMBL" id="CACVBM020001057">
    <property type="protein sequence ID" value="CAA7027527.1"/>
    <property type="molecule type" value="Genomic_DNA"/>
</dbReference>
<evidence type="ECO:0000313" key="10">
    <source>
        <dbReference type="Proteomes" id="UP000467841"/>
    </source>
</evidence>
<dbReference type="GO" id="GO:0046135">
    <property type="term" value="P:pyrimidine nucleoside catabolic process"/>
    <property type="evidence" value="ECO:0007669"/>
    <property type="project" value="UniProtKB-ARBA"/>
</dbReference>
<evidence type="ECO:0000259" key="8">
    <source>
        <dbReference type="PROSITE" id="PS51747"/>
    </source>
</evidence>
<dbReference type="SUPFAM" id="SSF53927">
    <property type="entry name" value="Cytidine deaminase-like"/>
    <property type="match status" value="2"/>
</dbReference>
<feature type="binding site" evidence="6">
    <location>
        <position position="100"/>
    </location>
    <ligand>
        <name>Zn(2+)</name>
        <dbReference type="ChEBI" id="CHEBI:29105"/>
        <note>catalytic</note>
    </ligand>
</feature>
<dbReference type="Pfam" id="PF08211">
    <property type="entry name" value="dCMP_cyt_deam_2"/>
    <property type="match status" value="1"/>
</dbReference>
<evidence type="ECO:0000256" key="5">
    <source>
        <dbReference type="PIRSR" id="PIRSR006334-2"/>
    </source>
</evidence>
<dbReference type="Pfam" id="PF00383">
    <property type="entry name" value="dCMP_cyt_deam_1"/>
    <property type="match status" value="1"/>
</dbReference>
<dbReference type="GO" id="GO:0005829">
    <property type="term" value="C:cytosol"/>
    <property type="evidence" value="ECO:0007669"/>
    <property type="project" value="TreeGrafter"/>
</dbReference>
<keyword evidence="7" id="KW-1133">Transmembrane helix</keyword>
<keyword evidence="3 6" id="KW-0479">Metal-binding</keyword>
<evidence type="ECO:0000256" key="7">
    <source>
        <dbReference type="SAM" id="Phobius"/>
    </source>
</evidence>
<keyword evidence="7" id="KW-0472">Membrane</keyword>
<gene>
    <name evidence="9" type="ORF">MERR_LOCUS14762</name>
</gene>
<dbReference type="PANTHER" id="PTHR11644">
    <property type="entry name" value="CYTIDINE DEAMINASE"/>
    <property type="match status" value="1"/>
</dbReference>